<accession>A0A0R3N7F5</accession>
<name>A0A0R3N7F5_9BRAD</name>
<feature type="transmembrane region" description="Helical" evidence="1">
    <location>
        <begin position="329"/>
        <end position="351"/>
    </location>
</feature>
<dbReference type="EMBL" id="LLYB01000033">
    <property type="protein sequence ID" value="KRR28078.1"/>
    <property type="molecule type" value="Genomic_DNA"/>
</dbReference>
<evidence type="ECO:0000313" key="2">
    <source>
        <dbReference type="EMBL" id="KRR28078.1"/>
    </source>
</evidence>
<dbReference type="AlphaFoldDB" id="A0A0R3N7F5"/>
<keyword evidence="1" id="KW-0472">Membrane</keyword>
<dbReference type="RefSeq" id="WP_057856170.1">
    <property type="nucleotide sequence ID" value="NZ_LLYB01000033.1"/>
</dbReference>
<evidence type="ECO:0000256" key="1">
    <source>
        <dbReference type="SAM" id="Phobius"/>
    </source>
</evidence>
<dbReference type="Proteomes" id="UP000051660">
    <property type="component" value="Unassembled WGS sequence"/>
</dbReference>
<gene>
    <name evidence="2" type="ORF">CQ14_31965</name>
</gene>
<reference evidence="2 3" key="1">
    <citation type="submission" date="2014-03" db="EMBL/GenBank/DDBJ databases">
        <title>Bradyrhizobium valentinum sp. nov., isolated from effective nodules of Lupinus mariae-josephae, a lupine endemic of basic-lime soils in Eastern Spain.</title>
        <authorList>
            <person name="Duran D."/>
            <person name="Rey L."/>
            <person name="Navarro A."/>
            <person name="Busquets A."/>
            <person name="Imperial J."/>
            <person name="Ruiz-Argueso T."/>
        </authorList>
    </citation>
    <scope>NUCLEOTIDE SEQUENCE [LARGE SCALE GENOMIC DNA]</scope>
    <source>
        <strain evidence="2 3">CCBAU 23086</strain>
    </source>
</reference>
<evidence type="ECO:0000313" key="3">
    <source>
        <dbReference type="Proteomes" id="UP000051660"/>
    </source>
</evidence>
<protein>
    <submittedName>
        <fullName evidence="2">C4-dicarboxylate ABC transporter substrate-binding protein</fullName>
    </submittedName>
</protein>
<proteinExistence type="predicted"/>
<feature type="transmembrane region" description="Helical" evidence="1">
    <location>
        <begin position="12"/>
        <end position="33"/>
    </location>
</feature>
<dbReference type="Gene3D" id="3.40.190.10">
    <property type="entry name" value="Periplasmic binding protein-like II"/>
    <property type="match status" value="2"/>
</dbReference>
<keyword evidence="1" id="KW-0812">Transmembrane</keyword>
<dbReference type="PANTHER" id="PTHR42941">
    <property type="entry name" value="SLL1037 PROTEIN"/>
    <property type="match status" value="1"/>
</dbReference>
<keyword evidence="1" id="KW-1133">Transmembrane helix</keyword>
<dbReference type="SUPFAM" id="SSF53850">
    <property type="entry name" value="Periplasmic binding protein-like II"/>
    <property type="match status" value="1"/>
</dbReference>
<dbReference type="OrthoDB" id="252197at2"/>
<comment type="caution">
    <text evidence="2">The sequence shown here is derived from an EMBL/GenBank/DDBJ whole genome shotgun (WGS) entry which is preliminary data.</text>
</comment>
<dbReference type="InterPro" id="IPR011852">
    <property type="entry name" value="TRAP_TAXI"/>
</dbReference>
<dbReference type="PANTHER" id="PTHR42941:SF1">
    <property type="entry name" value="SLL1037 PROTEIN"/>
    <property type="match status" value="1"/>
</dbReference>
<sequence length="445" mass="47991">MNPMRLPTWLRIALVAGVFLLVAGAGFLGYRWYTKPTTLTVAVGSLDGEASRLVTAIARKLTQLNAPVRFNMVETGSVLDAATAFASGKVDLAVVRGDVGDLSQAQAVVVVAHAVALLIAPPGSPISDIAGLKRVTVGVVGGDINRQVVKELSDEYDLARANVVFKNLAPAEVRKALETKEVRAILIVMPLAEKYLTLIRNLFPQNAKTSPVLIPIEQAGAIAARDRAYESYDVPKGTLRGAPPVPAEDLTTLRTSFYLVAQKKLSNDLVTDLTQSVMNARRDLLTEQPILAQVTAPDTDADAHLPVHPGAAAFYNGTQESFLDKWGNIIFLAPMIAGGLVSVLAAAWQFLRADGPQTREQALDALYALGRRIRVSGSEAELDEIELEIDRILQTQRLKAAAGEDETRDVTALNVAAHRLENLIHDRRLVLAPQQGGKTREQVRG</sequence>
<organism evidence="2 3">
    <name type="scientific">Bradyrhizobium lablabi</name>
    <dbReference type="NCBI Taxonomy" id="722472"/>
    <lineage>
        <taxon>Bacteria</taxon>
        <taxon>Pseudomonadati</taxon>
        <taxon>Pseudomonadota</taxon>
        <taxon>Alphaproteobacteria</taxon>
        <taxon>Hyphomicrobiales</taxon>
        <taxon>Nitrobacteraceae</taxon>
        <taxon>Bradyrhizobium</taxon>
    </lineage>
</organism>
<dbReference type="Pfam" id="PF16868">
    <property type="entry name" value="NMT1_3"/>
    <property type="match status" value="1"/>
</dbReference>